<proteinExistence type="predicted"/>
<evidence type="ECO:0000256" key="3">
    <source>
        <dbReference type="SAM" id="MobiDB-lite"/>
    </source>
</evidence>
<evidence type="ECO:0000256" key="1">
    <source>
        <dbReference type="ARBA" id="ARBA00022771"/>
    </source>
</evidence>
<keyword evidence="5" id="KW-1185">Reference proteome</keyword>
<dbReference type="Proteomes" id="UP000541444">
    <property type="component" value="Unassembled WGS sequence"/>
</dbReference>
<evidence type="ECO:0000256" key="2">
    <source>
        <dbReference type="ARBA" id="ARBA00022833"/>
    </source>
</evidence>
<dbReference type="GO" id="GO:0008270">
    <property type="term" value="F:zinc ion binding"/>
    <property type="evidence" value="ECO:0007669"/>
    <property type="project" value="UniProtKB-KW"/>
</dbReference>
<evidence type="ECO:0000313" key="5">
    <source>
        <dbReference type="Proteomes" id="UP000541444"/>
    </source>
</evidence>
<protein>
    <recommendedName>
        <fullName evidence="6">FYVE-type domain-containing protein</fullName>
    </recommendedName>
</protein>
<dbReference type="PANTHER" id="PTHR36486:SF2">
    <property type="entry name" value="OS01G0977800 PROTEIN"/>
    <property type="match status" value="1"/>
</dbReference>
<feature type="compositionally biased region" description="Basic and acidic residues" evidence="3">
    <location>
        <begin position="239"/>
        <end position="249"/>
    </location>
</feature>
<gene>
    <name evidence="4" type="ORF">GIB67_041125</name>
</gene>
<keyword evidence="1" id="KW-0863">Zinc-finger</keyword>
<dbReference type="SUPFAM" id="SSF57903">
    <property type="entry name" value="FYVE/PHD zinc finger"/>
    <property type="match status" value="1"/>
</dbReference>
<dbReference type="OrthoDB" id="1746176at2759"/>
<dbReference type="PANTHER" id="PTHR36486">
    <property type="entry name" value="OS01G0977800 PROTEIN"/>
    <property type="match status" value="1"/>
</dbReference>
<sequence length="294" mass="32893">MGDLTTLAKARQELEDLYIGVPDESVNLSFQHFAELKQQNGVAERKQLGMEPIKEVNIRDGLVLGKLPSIDFSKAIQASKPRQHHVDQSEGVHAYRGQHHIDADPYKDFPSPNTSRRVAGVRNTVDTSLDISRFSIVTPKGGPYQERAGTRRPGIPHSNICTICTSYIYIFRHRCLVCGRVYCRNCVGIGMGDLVEGRKCVECLGRRFSQRYIQRAGKMGCCSRYPSIVKQQELKWAEKGPRRNADRGYGRNGIVTPRSKSPETPRTPTTGDTSSFVTSAQYSAYFSTNQPIPL</sequence>
<evidence type="ECO:0008006" key="6">
    <source>
        <dbReference type="Google" id="ProtNLM"/>
    </source>
</evidence>
<feature type="region of interest" description="Disordered" evidence="3">
    <location>
        <begin position="239"/>
        <end position="275"/>
    </location>
</feature>
<organism evidence="4 5">
    <name type="scientific">Kingdonia uniflora</name>
    <dbReference type="NCBI Taxonomy" id="39325"/>
    <lineage>
        <taxon>Eukaryota</taxon>
        <taxon>Viridiplantae</taxon>
        <taxon>Streptophyta</taxon>
        <taxon>Embryophyta</taxon>
        <taxon>Tracheophyta</taxon>
        <taxon>Spermatophyta</taxon>
        <taxon>Magnoliopsida</taxon>
        <taxon>Ranunculales</taxon>
        <taxon>Circaeasteraceae</taxon>
        <taxon>Kingdonia</taxon>
    </lineage>
</organism>
<dbReference type="InterPro" id="IPR011011">
    <property type="entry name" value="Znf_FYVE_PHD"/>
</dbReference>
<dbReference type="EMBL" id="JACGCM010002221">
    <property type="protein sequence ID" value="KAF6143057.1"/>
    <property type="molecule type" value="Genomic_DNA"/>
</dbReference>
<comment type="caution">
    <text evidence="4">The sequence shown here is derived from an EMBL/GenBank/DDBJ whole genome shotgun (WGS) entry which is preliminary data.</text>
</comment>
<evidence type="ECO:0000313" key="4">
    <source>
        <dbReference type="EMBL" id="KAF6143057.1"/>
    </source>
</evidence>
<dbReference type="InterPro" id="IPR053057">
    <property type="entry name" value="XLG_GTP-binding"/>
</dbReference>
<dbReference type="CDD" id="cd00065">
    <property type="entry name" value="FYVE_like_SF"/>
    <property type="match status" value="1"/>
</dbReference>
<accession>A0A7J7LK86</accession>
<keyword evidence="2" id="KW-0862">Zinc</keyword>
<feature type="compositionally biased region" description="Polar residues" evidence="3">
    <location>
        <begin position="258"/>
        <end position="275"/>
    </location>
</feature>
<keyword evidence="1" id="KW-0479">Metal-binding</keyword>
<name>A0A7J7LK86_9MAGN</name>
<dbReference type="AlphaFoldDB" id="A0A7J7LK86"/>
<reference evidence="4 5" key="1">
    <citation type="journal article" date="2020" name="IScience">
        <title>Genome Sequencing of the Endangered Kingdonia uniflora (Circaeasteraceae, Ranunculales) Reveals Potential Mechanisms of Evolutionary Specialization.</title>
        <authorList>
            <person name="Sun Y."/>
            <person name="Deng T."/>
            <person name="Zhang A."/>
            <person name="Moore M.J."/>
            <person name="Landis J.B."/>
            <person name="Lin N."/>
            <person name="Zhang H."/>
            <person name="Zhang X."/>
            <person name="Huang J."/>
            <person name="Zhang X."/>
            <person name="Sun H."/>
            <person name="Wang H."/>
        </authorList>
    </citation>
    <scope>NUCLEOTIDE SEQUENCE [LARGE SCALE GENOMIC DNA]</scope>
    <source>
        <strain evidence="4">TB1705</strain>
        <tissue evidence="4">Leaf</tissue>
    </source>
</reference>